<keyword evidence="6" id="KW-1185">Reference proteome</keyword>
<dbReference type="GO" id="GO:0004794">
    <property type="term" value="F:threonine deaminase activity"/>
    <property type="evidence" value="ECO:0007669"/>
    <property type="project" value="TreeGrafter"/>
</dbReference>
<evidence type="ECO:0000259" key="4">
    <source>
        <dbReference type="Pfam" id="PF00291"/>
    </source>
</evidence>
<name>A0A7L5BUJ1_9RHOB</name>
<reference evidence="5 6" key="1">
    <citation type="submission" date="2020-02" db="EMBL/GenBank/DDBJ databases">
        <title>complete genome sequence of Rhodobacteraceae bacterium.</title>
        <authorList>
            <person name="Park J."/>
            <person name="Kim Y.-S."/>
            <person name="Kim K.-H."/>
        </authorList>
    </citation>
    <scope>NUCLEOTIDE SEQUENCE [LARGE SCALE GENOMIC DNA]</scope>
    <source>
        <strain evidence="5 6">RR4-56</strain>
    </source>
</reference>
<dbReference type="GO" id="GO:0009097">
    <property type="term" value="P:isoleucine biosynthetic process"/>
    <property type="evidence" value="ECO:0007669"/>
    <property type="project" value="TreeGrafter"/>
</dbReference>
<gene>
    <name evidence="5" type="ORF">G5B40_08455</name>
</gene>
<evidence type="ECO:0000256" key="3">
    <source>
        <dbReference type="ARBA" id="ARBA00023239"/>
    </source>
</evidence>
<dbReference type="InterPro" id="IPR001926">
    <property type="entry name" value="TrpB-like_PALP"/>
</dbReference>
<dbReference type="InterPro" id="IPR036052">
    <property type="entry name" value="TrpB-like_PALP_sf"/>
</dbReference>
<dbReference type="InterPro" id="IPR050147">
    <property type="entry name" value="Ser/Thr_Dehydratase"/>
</dbReference>
<dbReference type="GO" id="GO:0030170">
    <property type="term" value="F:pyridoxal phosphate binding"/>
    <property type="evidence" value="ECO:0007669"/>
    <property type="project" value="InterPro"/>
</dbReference>
<dbReference type="PROSITE" id="PS00165">
    <property type="entry name" value="DEHYDRATASE_SER_THR"/>
    <property type="match status" value="1"/>
</dbReference>
<dbReference type="GO" id="GO:0006567">
    <property type="term" value="P:L-threonine catabolic process"/>
    <property type="evidence" value="ECO:0007669"/>
    <property type="project" value="TreeGrafter"/>
</dbReference>
<evidence type="ECO:0000313" key="5">
    <source>
        <dbReference type="EMBL" id="QIE55485.1"/>
    </source>
</evidence>
<dbReference type="Proteomes" id="UP000503336">
    <property type="component" value="Chromosome"/>
</dbReference>
<dbReference type="NCBIfam" id="NF006094">
    <property type="entry name" value="PRK08246.1"/>
    <property type="match status" value="1"/>
</dbReference>
<feature type="domain" description="Tryptophan synthase beta chain-like PALP" evidence="4">
    <location>
        <begin position="15"/>
        <end position="302"/>
    </location>
</feature>
<keyword evidence="2" id="KW-0663">Pyridoxal phosphate</keyword>
<dbReference type="Gene3D" id="3.40.50.1100">
    <property type="match status" value="2"/>
</dbReference>
<dbReference type="InterPro" id="IPR000634">
    <property type="entry name" value="Ser/Thr_deHydtase_PyrdxlP-BS"/>
</dbReference>
<accession>A0A7L5BUJ1</accession>
<proteinExistence type="predicted"/>
<comment type="cofactor">
    <cofactor evidence="1">
        <name>pyridoxal 5'-phosphate</name>
        <dbReference type="ChEBI" id="CHEBI:597326"/>
    </cofactor>
</comment>
<evidence type="ECO:0000313" key="6">
    <source>
        <dbReference type="Proteomes" id="UP000503336"/>
    </source>
</evidence>
<dbReference type="PANTHER" id="PTHR48078:SF6">
    <property type="entry name" value="L-THREONINE DEHYDRATASE CATABOLIC TDCB"/>
    <property type="match status" value="1"/>
</dbReference>
<organism evidence="5 6">
    <name type="scientific">Pikeienuella piscinae</name>
    <dbReference type="NCBI Taxonomy" id="2748098"/>
    <lineage>
        <taxon>Bacteria</taxon>
        <taxon>Pseudomonadati</taxon>
        <taxon>Pseudomonadota</taxon>
        <taxon>Alphaproteobacteria</taxon>
        <taxon>Rhodobacterales</taxon>
        <taxon>Paracoccaceae</taxon>
        <taxon>Pikeienuella</taxon>
    </lineage>
</organism>
<dbReference type="KEGG" id="hdh:G5B40_08455"/>
<dbReference type="AlphaFoldDB" id="A0A7L5BUJ1"/>
<dbReference type="PANTHER" id="PTHR48078">
    <property type="entry name" value="THREONINE DEHYDRATASE, MITOCHONDRIAL-RELATED"/>
    <property type="match status" value="1"/>
</dbReference>
<evidence type="ECO:0000256" key="1">
    <source>
        <dbReference type="ARBA" id="ARBA00001933"/>
    </source>
</evidence>
<evidence type="ECO:0000256" key="2">
    <source>
        <dbReference type="ARBA" id="ARBA00022898"/>
    </source>
</evidence>
<protein>
    <submittedName>
        <fullName evidence="5">Pyridoxal-phosphate dependent enzyme</fullName>
    </submittedName>
</protein>
<keyword evidence="3" id="KW-0456">Lyase</keyword>
<sequence>MSVTLADILEAEAAIRPHVRRTPVMEVDPADFGIEWRGRISLKLECMQHTGSFKARGAFATLLTPPDDRRPAVAVSGGNHGAAVAYAAGALGLEATIFVPEYAPRRKLDRIRSYGPDLRVVGDTIAETMNAYRAHLDETGARAVHPYDAPLTVAGQGTVGLEWMEQAPDMDAVLVAIGGGGLISGVGVAMAAGPMVIGVEPVGAACAHEARRVGAPVEAVPTSFAKDSLGAPALGTLTHELIDVHVEDLVLVEDDAIRAAQAMLWRVCSVAAEPGGACALAALISGVVTPEPGAHIGVLVCGANFDLGTLPD</sequence>
<dbReference type="Pfam" id="PF00291">
    <property type="entry name" value="PALP"/>
    <property type="match status" value="1"/>
</dbReference>
<dbReference type="EMBL" id="CP049056">
    <property type="protein sequence ID" value="QIE55485.1"/>
    <property type="molecule type" value="Genomic_DNA"/>
</dbReference>
<dbReference type="GO" id="GO:0006565">
    <property type="term" value="P:L-serine catabolic process"/>
    <property type="evidence" value="ECO:0007669"/>
    <property type="project" value="TreeGrafter"/>
</dbReference>
<dbReference type="RefSeq" id="WP_165097467.1">
    <property type="nucleotide sequence ID" value="NZ_CP049056.1"/>
</dbReference>
<dbReference type="SUPFAM" id="SSF53686">
    <property type="entry name" value="Tryptophan synthase beta subunit-like PLP-dependent enzymes"/>
    <property type="match status" value="1"/>
</dbReference>
<dbReference type="GO" id="GO:0003941">
    <property type="term" value="F:L-serine ammonia-lyase activity"/>
    <property type="evidence" value="ECO:0007669"/>
    <property type="project" value="TreeGrafter"/>
</dbReference>